<protein>
    <submittedName>
        <fullName evidence="1">Uncharacterized protein</fullName>
    </submittedName>
</protein>
<evidence type="ECO:0000313" key="1">
    <source>
        <dbReference type="EMBL" id="KEI44117.1"/>
    </source>
</evidence>
<dbReference type="eggNOG" id="COG1357">
    <property type="taxonomic scope" value="Bacteria"/>
</dbReference>
<accession>A0A073AYL7</accession>
<dbReference type="InterPro" id="IPR029074">
    <property type="entry name" value="Imm49"/>
</dbReference>
<comment type="caution">
    <text evidence="1">The sequence shown here is derived from an EMBL/GenBank/DDBJ whole genome shotgun (WGS) entry which is preliminary data.</text>
</comment>
<dbReference type="Pfam" id="PF15575">
    <property type="entry name" value="Imm49"/>
    <property type="match status" value="1"/>
</dbReference>
<keyword evidence="2" id="KW-1185">Reference proteome</keyword>
<evidence type="ECO:0000313" key="2">
    <source>
        <dbReference type="Proteomes" id="UP000031419"/>
    </source>
</evidence>
<gene>
    <name evidence="1" type="ORF">GU90_11610</name>
</gene>
<organism evidence="1 2">
    <name type="scientific">Saccharopolyspora rectivirgula</name>
    <dbReference type="NCBI Taxonomy" id="28042"/>
    <lineage>
        <taxon>Bacteria</taxon>
        <taxon>Bacillati</taxon>
        <taxon>Actinomycetota</taxon>
        <taxon>Actinomycetes</taxon>
        <taxon>Pseudonocardiales</taxon>
        <taxon>Pseudonocardiaceae</taxon>
        <taxon>Saccharopolyspora</taxon>
    </lineage>
</organism>
<dbReference type="AlphaFoldDB" id="A0A073AYL7"/>
<dbReference type="Proteomes" id="UP000031419">
    <property type="component" value="Unassembled WGS sequence"/>
</dbReference>
<sequence>MPRHVDTPQNIEERIAALSESINDFFESLDQATTITELIARYSLQRTQWHLLIDPTAEQVPTYSSLLISARAGAAFFKAATTTQDRFDYLLRTPITLDATGPTHSHTPAMWLDALATAIICRTQGLVADICEYPTNLLQGNFDDYIFAWVDALKAFFTGDDDLYPKINRSIELTDPEQLPGLPGEIALHRYYPSMKLLFNLAAGNAQAFNEDLHEALQLHRRFWTANEERISLPSGFFALMPTALAAVAHDQGIPIEVESDYLPRNFVTNYWVQQSREDLQQS</sequence>
<dbReference type="EMBL" id="JNVU01000029">
    <property type="protein sequence ID" value="KEI44117.1"/>
    <property type="molecule type" value="Genomic_DNA"/>
</dbReference>
<proteinExistence type="predicted"/>
<dbReference type="STRING" id="28042.GU90_11610"/>
<reference evidence="1 2" key="1">
    <citation type="submission" date="2014-06" db="EMBL/GenBank/DDBJ databases">
        <title>Saccharopolyspora rectivirgula DSM-43113 Genome sequencing.</title>
        <authorList>
            <person name="Barrera C."/>
            <person name="Millon L."/>
            <person name="Rognon B."/>
            <person name="Zaugg C."/>
            <person name="Monod M."/>
        </authorList>
    </citation>
    <scope>NUCLEOTIDE SEQUENCE [LARGE SCALE GENOMIC DNA]</scope>
    <source>
        <strain evidence="1 2">DSM 43113</strain>
    </source>
</reference>
<name>A0A073AYL7_9PSEU</name>